<accession>A0A2I9DRI7</accession>
<name>A0A2I9DRI7_9DEIO</name>
<dbReference type="InterPro" id="IPR013222">
    <property type="entry name" value="Glyco_hyd_98_carb-bd"/>
</dbReference>
<dbReference type="SUPFAM" id="SSF49785">
    <property type="entry name" value="Galactose-binding domain-like"/>
    <property type="match status" value="1"/>
</dbReference>
<dbReference type="Pfam" id="PF17164">
    <property type="entry name" value="DUF5122"/>
    <property type="match status" value="4"/>
</dbReference>
<protein>
    <recommendedName>
        <fullName evidence="1">Glycosyl hydrolase family 98 putative carbohydrate-binding module domain-containing protein</fullName>
    </recommendedName>
</protein>
<feature type="domain" description="Glycosyl hydrolase family 98 putative carbohydrate-binding module" evidence="1">
    <location>
        <begin position="48"/>
        <end position="196"/>
    </location>
</feature>
<dbReference type="EMBL" id="BFAG01000021">
    <property type="protein sequence ID" value="GBF08011.1"/>
    <property type="molecule type" value="Genomic_DNA"/>
</dbReference>
<dbReference type="AlphaFoldDB" id="A0A2I9DRI7"/>
<keyword evidence="3" id="KW-1185">Reference proteome</keyword>
<dbReference type="InterPro" id="IPR038637">
    <property type="entry name" value="NPCBM_sf"/>
</dbReference>
<dbReference type="InterPro" id="IPR013431">
    <property type="entry name" value="Delta_60_rpt"/>
</dbReference>
<dbReference type="Pfam" id="PF08305">
    <property type="entry name" value="NPCBM"/>
    <property type="match status" value="1"/>
</dbReference>
<dbReference type="Proteomes" id="UP000236569">
    <property type="component" value="Unassembled WGS sequence"/>
</dbReference>
<proteinExistence type="predicted"/>
<dbReference type="SMART" id="SM00776">
    <property type="entry name" value="NPCBM"/>
    <property type="match status" value="1"/>
</dbReference>
<dbReference type="Gene3D" id="2.60.120.1060">
    <property type="entry name" value="NPCBM/NEW2 domain"/>
    <property type="match status" value="1"/>
</dbReference>
<evidence type="ECO:0000313" key="3">
    <source>
        <dbReference type="Proteomes" id="UP000236569"/>
    </source>
</evidence>
<dbReference type="SUPFAM" id="SSF101898">
    <property type="entry name" value="NHL repeat"/>
    <property type="match status" value="1"/>
</dbReference>
<comment type="caution">
    <text evidence="2">The sequence shown here is derived from an EMBL/GenBank/DDBJ whole genome shotgun (WGS) entry which is preliminary data.</text>
</comment>
<gene>
    <name evidence="2" type="ORF">DAERI_210007</name>
</gene>
<sequence>MLSSSVFLLLTACSQSSPPAASDPYANGASYSWAYTAPAGRLSALSLTPGENNLYFEPILAARNGWGPIEIDRSNGEQAPGDGRPLTLNGKTYARGFGTHAGSELRYSLRGTGAVCTRFTADIGVDDEVGNRGSVVFQVYLDGVKAYDSGTITGASATRQVNLDIRNRQELRLVVTDAGNGKSSDHADWAVPKVFCERPASGRLDTTFGSSGRADVGGSDAVLEPGGAVLISDTAGGDFVLKRLAADGTVRQVTTDFGGPDAAYAIARQPDGKVVVVGQSGNNFAAARYNPDLTLDTGFGTGGKVITDLGSLGLEAAYAVAVQGDGRIVAAGTTVQPVPEGTPSSNDLAVVRYNANGTLDSTFGTGGVVVQRFDPPSDYSVDEARAVAVQPDGRIVIAGKADASGGGRSRLLMRLNANGAPDTTFAGSGLIRGDIYSIFNDVALEPDGDIVVVGYEGRYFGNGVVQRYGPGGALQDETQLQFTADLFGNQNVLSDVLVQPDGKILVGGAAYTPPANGGTGLNEYAFARLNSSLSLDTSFGTGGKVLTGLGVALLPSGGEETPLGALLRQSDGKIVVVATQSARYWP</sequence>
<dbReference type="InterPro" id="IPR008979">
    <property type="entry name" value="Galactose-bd-like_sf"/>
</dbReference>
<evidence type="ECO:0000313" key="2">
    <source>
        <dbReference type="EMBL" id="GBF08011.1"/>
    </source>
</evidence>
<dbReference type="NCBIfam" id="TIGR02608">
    <property type="entry name" value="delta_60_rpt"/>
    <property type="match status" value="5"/>
</dbReference>
<organism evidence="2 3">
    <name type="scientific">Deinococcus aerius</name>
    <dbReference type="NCBI Taxonomy" id="200253"/>
    <lineage>
        <taxon>Bacteria</taxon>
        <taxon>Thermotogati</taxon>
        <taxon>Deinococcota</taxon>
        <taxon>Deinococci</taxon>
        <taxon>Deinococcales</taxon>
        <taxon>Deinococcaceae</taxon>
        <taxon>Deinococcus</taxon>
    </lineage>
</organism>
<evidence type="ECO:0000259" key="1">
    <source>
        <dbReference type="SMART" id="SM00776"/>
    </source>
</evidence>
<reference evidence="3" key="1">
    <citation type="submission" date="2018-01" db="EMBL/GenBank/DDBJ databases">
        <title>Draft Genome Sequence of the Radioresistant Bacterium Deinococcus aerius TR0125, Isolated from the Higher Atmosphere above Japan.</title>
        <authorList>
            <person name="Satoh K."/>
            <person name="Arai H."/>
            <person name="Sanzen T."/>
            <person name="Kawaguchi Y."/>
            <person name="Hayashi H."/>
            <person name="Yokobori S."/>
            <person name="Yamagishi A."/>
            <person name="Oono Y."/>
            <person name="Narumi I."/>
        </authorList>
    </citation>
    <scope>NUCLEOTIDE SEQUENCE [LARGE SCALE GENOMIC DNA]</scope>
    <source>
        <strain evidence="3">TR0125</strain>
    </source>
</reference>
<dbReference type="Gene3D" id="2.80.10.50">
    <property type="match status" value="3"/>
</dbReference>